<dbReference type="GO" id="GO:0005524">
    <property type="term" value="F:ATP binding"/>
    <property type="evidence" value="ECO:0007669"/>
    <property type="project" value="UniProtKB-KW"/>
</dbReference>
<organism evidence="14 15">
    <name type="scientific">Mythimna separata</name>
    <name type="common">Oriental armyworm</name>
    <name type="synonym">Pseudaletia separata</name>
    <dbReference type="NCBI Taxonomy" id="271217"/>
    <lineage>
        <taxon>Eukaryota</taxon>
        <taxon>Metazoa</taxon>
        <taxon>Ecdysozoa</taxon>
        <taxon>Arthropoda</taxon>
        <taxon>Hexapoda</taxon>
        <taxon>Insecta</taxon>
        <taxon>Pterygota</taxon>
        <taxon>Neoptera</taxon>
        <taxon>Endopterygota</taxon>
        <taxon>Lepidoptera</taxon>
        <taxon>Glossata</taxon>
        <taxon>Ditrysia</taxon>
        <taxon>Noctuoidea</taxon>
        <taxon>Noctuidae</taxon>
        <taxon>Noctuinae</taxon>
        <taxon>Hadenini</taxon>
        <taxon>Mythimna</taxon>
    </lineage>
</organism>
<dbReference type="PROSITE" id="PS00108">
    <property type="entry name" value="PROTEIN_KINASE_ST"/>
    <property type="match status" value="1"/>
</dbReference>
<evidence type="ECO:0000256" key="7">
    <source>
        <dbReference type="ARBA" id="ARBA00022777"/>
    </source>
</evidence>
<evidence type="ECO:0000259" key="12">
    <source>
        <dbReference type="PROSITE" id="PS50011"/>
    </source>
</evidence>
<dbReference type="FunFam" id="1.10.510.10:FF:000604">
    <property type="entry name" value="AGC protein kinase"/>
    <property type="match status" value="1"/>
</dbReference>
<comment type="catalytic activity">
    <reaction evidence="10">
        <text>L-threonyl-[protein] + ATP = O-phospho-L-threonyl-[protein] + ADP + H(+)</text>
        <dbReference type="Rhea" id="RHEA:46608"/>
        <dbReference type="Rhea" id="RHEA-COMP:11060"/>
        <dbReference type="Rhea" id="RHEA-COMP:11605"/>
        <dbReference type="ChEBI" id="CHEBI:15378"/>
        <dbReference type="ChEBI" id="CHEBI:30013"/>
        <dbReference type="ChEBI" id="CHEBI:30616"/>
        <dbReference type="ChEBI" id="CHEBI:61977"/>
        <dbReference type="ChEBI" id="CHEBI:456216"/>
        <dbReference type="EC" id="2.7.11.1"/>
    </reaction>
</comment>
<dbReference type="GO" id="GO:0004674">
    <property type="term" value="F:protein serine/threonine kinase activity"/>
    <property type="evidence" value="ECO:0007669"/>
    <property type="project" value="UniProtKB-KW"/>
</dbReference>
<evidence type="ECO:0000256" key="5">
    <source>
        <dbReference type="ARBA" id="ARBA00022679"/>
    </source>
</evidence>
<dbReference type="PROSITE" id="PS50011">
    <property type="entry name" value="PROTEIN_KINASE_DOM"/>
    <property type="match status" value="1"/>
</dbReference>
<evidence type="ECO:0000256" key="6">
    <source>
        <dbReference type="ARBA" id="ARBA00022741"/>
    </source>
</evidence>
<evidence type="ECO:0000256" key="8">
    <source>
        <dbReference type="ARBA" id="ARBA00022840"/>
    </source>
</evidence>
<evidence type="ECO:0000259" key="13">
    <source>
        <dbReference type="PROSITE" id="PS51285"/>
    </source>
</evidence>
<dbReference type="Gene3D" id="3.30.200.20">
    <property type="entry name" value="Phosphorylase Kinase, domain 1"/>
    <property type="match status" value="2"/>
</dbReference>
<gene>
    <name evidence="14" type="ORF">PYW07_007139</name>
</gene>
<dbReference type="AlphaFoldDB" id="A0AAD8DZP5"/>
<evidence type="ECO:0000256" key="2">
    <source>
        <dbReference type="ARBA" id="ARBA00012513"/>
    </source>
</evidence>
<accession>A0AAD8DZP5</accession>
<dbReference type="Proteomes" id="UP001231518">
    <property type="component" value="Chromosome 2"/>
</dbReference>
<evidence type="ECO:0000256" key="10">
    <source>
        <dbReference type="ARBA" id="ARBA00047899"/>
    </source>
</evidence>
<dbReference type="InterPro" id="IPR011009">
    <property type="entry name" value="Kinase-like_dom_sf"/>
</dbReference>
<sequence length="577" mass="63902">MESKRLGILGQINNYHATTKKLPAITDFRILKPISRGGFGKVFLAHKKSNQDQLYAIKVMRKVDMINKNMVAHVVNERNALALSRSPFCVHLFYALQSTSFIYLVMEYMVGGDLKSLLSVYGFLEESMAVFYVAEITLALDYLHRHNIVHRDLKPDNILISRSGHVKLSDFGLSDIKINRDLEISDLMNFTSTQIMRTPGQLLSLTSHFSFGSGVGDATLYNSVMSTDTGKTKNLFADFGDCSSVINTSDAFITGVQSENSEDSFSSYHTCESLSSLLESTRLSDSQHDQSTSPLFRGHSLKKIPSLVLPNVSHDFNSGLLFSTPVKKEVPGFNKGTYVINKHSEGSGSSPGHTPYRIPKRVKRENCLSPERLLGWVPPNVSHDFNSGLHVSTPVKTEVPGLNKGTYVINKHSGGSRSPTDSYLLRTPVATAHTLYRRSKSEGDFSNSVLIGTPDYLAPELLLRQGHGPAVDWWALGVCFYEFMIGVPPFSDETVMAVFDNIMSRNIVWPKDDEALSPEAVSAIEALLTMEPADRPAASAVRAMPVFRNVDWDNQLNAPPPFVPTPSDVYDTSYFQA</sequence>
<dbReference type="SMART" id="SM00220">
    <property type="entry name" value="S_TKc"/>
    <property type="match status" value="1"/>
</dbReference>
<reference evidence="14" key="1">
    <citation type="submission" date="2023-03" db="EMBL/GenBank/DDBJ databases">
        <title>Chromosome-level genomes of two armyworms, Mythimna separata and Mythimna loreyi, provide insights into the biosynthesis and reception of sex pheromones.</title>
        <authorList>
            <person name="Zhao H."/>
        </authorList>
    </citation>
    <scope>NUCLEOTIDE SEQUENCE</scope>
    <source>
        <strain evidence="14">BeijingLab</strain>
        <tissue evidence="14">Pupa</tissue>
    </source>
</reference>
<name>A0AAD8DZP5_MYTSE</name>
<comment type="similarity">
    <text evidence="1">Belongs to the protein kinase superfamily. AGC Ser/Thr protein kinase family.</text>
</comment>
<dbReference type="InterPro" id="IPR000961">
    <property type="entry name" value="AGC-kinase_C"/>
</dbReference>
<keyword evidence="15" id="KW-1185">Reference proteome</keyword>
<dbReference type="PANTHER" id="PTHR24356">
    <property type="entry name" value="SERINE/THREONINE-PROTEIN KINASE"/>
    <property type="match status" value="1"/>
</dbReference>
<dbReference type="EC" id="2.7.11.1" evidence="2"/>
<feature type="domain" description="Protein kinase" evidence="12">
    <location>
        <begin position="28"/>
        <end position="547"/>
    </location>
</feature>
<dbReference type="SUPFAM" id="SSF56112">
    <property type="entry name" value="Protein kinase-like (PK-like)"/>
    <property type="match status" value="1"/>
</dbReference>
<evidence type="ECO:0000256" key="1">
    <source>
        <dbReference type="ARBA" id="ARBA00009903"/>
    </source>
</evidence>
<keyword evidence="6" id="KW-0547">Nucleotide-binding</keyword>
<evidence type="ECO:0000256" key="3">
    <source>
        <dbReference type="ARBA" id="ARBA00022148"/>
    </source>
</evidence>
<protein>
    <recommendedName>
        <fullName evidence="3">Serine/threonine-protein kinase greatwall</fullName>
        <ecNumber evidence="2">2.7.11.1</ecNumber>
    </recommendedName>
    <alternativeName>
        <fullName evidence="9">Microtubule-associated serine/threonine-protein kinase-like</fullName>
    </alternativeName>
</protein>
<proteinExistence type="inferred from homology"/>
<dbReference type="Pfam" id="PF00069">
    <property type="entry name" value="Pkinase"/>
    <property type="match status" value="2"/>
</dbReference>
<keyword evidence="4" id="KW-0723">Serine/threonine-protein kinase</keyword>
<dbReference type="InterPro" id="IPR000719">
    <property type="entry name" value="Prot_kinase_dom"/>
</dbReference>
<dbReference type="InterPro" id="IPR037638">
    <property type="entry name" value="MASTL_STKc"/>
</dbReference>
<dbReference type="EMBL" id="JARGEI010000002">
    <property type="protein sequence ID" value="KAJ8735519.1"/>
    <property type="molecule type" value="Genomic_DNA"/>
</dbReference>
<keyword evidence="5" id="KW-0808">Transferase</keyword>
<evidence type="ECO:0000256" key="4">
    <source>
        <dbReference type="ARBA" id="ARBA00022527"/>
    </source>
</evidence>
<dbReference type="FunFam" id="3.30.200.20:FF:000550">
    <property type="entry name" value="Serine/threonine-protein kinase greatwall"/>
    <property type="match status" value="1"/>
</dbReference>
<keyword evidence="8" id="KW-0067">ATP-binding</keyword>
<dbReference type="PANTHER" id="PTHR24356:SF1">
    <property type="entry name" value="SERINE_THREONINE-PROTEIN KINASE GREATWALL"/>
    <property type="match status" value="1"/>
</dbReference>
<feature type="domain" description="AGC-kinase C-terminal" evidence="13">
    <location>
        <begin position="548"/>
        <end position="577"/>
    </location>
</feature>
<dbReference type="PROSITE" id="PS51285">
    <property type="entry name" value="AGC_KINASE_CTER"/>
    <property type="match status" value="1"/>
</dbReference>
<dbReference type="CDD" id="cd05610">
    <property type="entry name" value="STKc_MASTL"/>
    <property type="match status" value="1"/>
</dbReference>
<evidence type="ECO:0000256" key="11">
    <source>
        <dbReference type="ARBA" id="ARBA00048679"/>
    </source>
</evidence>
<keyword evidence="7" id="KW-0418">Kinase</keyword>
<comment type="catalytic activity">
    <reaction evidence="11">
        <text>L-seryl-[protein] + ATP = O-phospho-L-seryl-[protein] + ADP + H(+)</text>
        <dbReference type="Rhea" id="RHEA:17989"/>
        <dbReference type="Rhea" id="RHEA-COMP:9863"/>
        <dbReference type="Rhea" id="RHEA-COMP:11604"/>
        <dbReference type="ChEBI" id="CHEBI:15378"/>
        <dbReference type="ChEBI" id="CHEBI:29999"/>
        <dbReference type="ChEBI" id="CHEBI:30616"/>
        <dbReference type="ChEBI" id="CHEBI:83421"/>
        <dbReference type="ChEBI" id="CHEBI:456216"/>
        <dbReference type="EC" id="2.7.11.1"/>
    </reaction>
</comment>
<dbReference type="GO" id="GO:0035556">
    <property type="term" value="P:intracellular signal transduction"/>
    <property type="evidence" value="ECO:0007669"/>
    <property type="project" value="TreeGrafter"/>
</dbReference>
<evidence type="ECO:0000313" key="14">
    <source>
        <dbReference type="EMBL" id="KAJ8735519.1"/>
    </source>
</evidence>
<evidence type="ECO:0000313" key="15">
    <source>
        <dbReference type="Proteomes" id="UP001231518"/>
    </source>
</evidence>
<comment type="caution">
    <text evidence="14">The sequence shown here is derived from an EMBL/GenBank/DDBJ whole genome shotgun (WGS) entry which is preliminary data.</text>
</comment>
<dbReference type="InterPro" id="IPR050236">
    <property type="entry name" value="Ser_Thr_kinase_AGC"/>
</dbReference>
<dbReference type="GO" id="GO:0005634">
    <property type="term" value="C:nucleus"/>
    <property type="evidence" value="ECO:0007669"/>
    <property type="project" value="TreeGrafter"/>
</dbReference>
<evidence type="ECO:0000256" key="9">
    <source>
        <dbReference type="ARBA" id="ARBA00033099"/>
    </source>
</evidence>
<dbReference type="Gene3D" id="1.10.510.10">
    <property type="entry name" value="Transferase(Phosphotransferase) domain 1"/>
    <property type="match status" value="2"/>
</dbReference>
<dbReference type="InterPro" id="IPR008271">
    <property type="entry name" value="Ser/Thr_kinase_AS"/>
</dbReference>